<dbReference type="InterPro" id="IPR011626">
    <property type="entry name" value="Alpha-macroglobulin_TED"/>
</dbReference>
<dbReference type="PANTHER" id="PTHR11412:SF171">
    <property type="entry name" value="PREGNANCY ZONE PROTEIN-LIKE PROTEIN"/>
    <property type="match status" value="1"/>
</dbReference>
<keyword evidence="5" id="KW-0732">Signal</keyword>
<evidence type="ECO:0000259" key="6">
    <source>
        <dbReference type="SMART" id="SM01359"/>
    </source>
</evidence>
<dbReference type="InterPro" id="IPR013783">
    <property type="entry name" value="Ig-like_fold"/>
</dbReference>
<evidence type="ECO:0000256" key="2">
    <source>
        <dbReference type="ARBA" id="ARBA00022690"/>
    </source>
</evidence>
<keyword evidence="2" id="KW-0646">Protease inhibitor</keyword>
<feature type="domain" description="Alpha-2-macroglobulin" evidence="7">
    <location>
        <begin position="759"/>
        <end position="847"/>
    </location>
</feature>
<dbReference type="SMART" id="SM01359">
    <property type="entry name" value="A2M_N_2"/>
    <property type="match status" value="1"/>
</dbReference>
<sequence length="1519" mass="173173">MNIFGVIFAVFIITRSCDAGNVTVQGDLLDNVEEIRLGHPGFVLTIPQRLVSGKNQMVCLTVHDASPPIRIKVDLKFKEVHHYTDKLIETEYSCFEVKVPTHNRNSPQYVSVKVQVQLDGIVYGSHNLDPVLIYPEKKSTFIGLDRTIYRPGDKIKLRILILTDNLLPPEQFKIPEVRIRNPMDISVAVWENISTTAGLVQLEHQIYKDAIVGKWRVEVNGEIKHFEVSKYVLPRFNINITYPKMIYYDAKYLELKVCSKYSFGKEVKGKAFVKVTDSHGNMKPLYEIHQMTNGCAKFKLANKQLSMKDIKRKFPMYDPKIHIHIAATVIEYGTDKIEIEKVTIPVDLKEYHLKFISENTFQPGLPYYGKLQFNNIHTDVMMDVVEICYNVAIKKSWNYLNNEKCSNFTMGKENGISFSILPLKNSVIHLRLTARSLNYTLVGDSLLVVRLHSLFNDHIVLKPNNNLNKQCGQTQQIMVIYTTDRLRKNENVVFYSVIKSKGKLHSLDKITKKVQAKPANYKNELKNIIGTPHRYNTDGSSFDKFVLKFNLEENIVWKYQILIYYIADNGETISATREIDRGPCFKNKAQAYWSNSKMYPGERATLNIKTTSTSLCTLSAIDTSVEFMGASDTLNSQSIIKHLFLESAPVQSNRKTCVSQNKKSNYVPSFYTDPTAETEWSLRKRRRRRYVFPFSEDYDAYDTFNKFGTVVITNLKVVTKPCYNGPKISLYSPAPFQTDHYNLQNDDKIVSTRTYFPESWIWELVPVRSYKQIQRELPHTITKWMTNVLCVSPSEGLSATVSTDILSYQPFFVNILTPHSIRRGEILHLRILVFNYMNYSLPMKLSLGNSTNLKLLTDRNVGSYCILPRDTITHVFPLSGNEVGDTTVTIFAEVDPLFPGHCGPETIINVRDVVVKHLMVEPEGYPVETTKSALLCNSDIYTSSNVSWSIHVPSNIVPNTAKAKLSLNADLLGHSLENMEDLLQIPNGCGEQIMATMAPNLYILKYLHSINKLENSIRQRAVKNMKIGYHKILNYALKDGSFSPFGHHDSFGSMFLTTFVVRTLQLAKEYIYIDQRVIERAVSWIFTHQLENGCFDTMMHVFQDMGGTSTENSTSALSSYVIVSLLESEIKIPKAVLDNAKYCVRGYSNPDKYTLAISCYALFKVKWYDEANKVLKRLLNIASRQNNMLWWSVRDDSASVATDIEVTSYVLLALLDYNTNENLAHAHSIVRWLTTKIGPHGGFKSTQDTVVSLDALSKYSIAIASRKVNLNIQVGAERQRLNYQIHNEDRLKTKKITLKAVDNEINVRIRGEGCLLVQTVLSYYLKNVPRSESFKVALEVSPVSTVAKCSIATISPCVSYSGPDAHSNMAVLDVTLPSGYTADRASLYKLTEVEKESKIKMFEEIKDRVVFYFTKLDKEVRCFSFGINEDTYVEKRAESMVKIFDYYKPEYENIELYTLKNCSVGVDEEISTTDESGTESLPPSTLSYWDYVDTTVYNNSTMSSSVETTTYIMKLEDYV</sequence>
<dbReference type="Pfam" id="PF07677">
    <property type="entry name" value="A2M_recep"/>
    <property type="match status" value="1"/>
</dbReference>
<dbReference type="Gene3D" id="2.60.120.1540">
    <property type="match status" value="1"/>
</dbReference>
<keyword evidence="4" id="KW-1015">Disulfide bond</keyword>
<keyword evidence="3" id="KW-0722">Serine protease inhibitor</keyword>
<dbReference type="EMBL" id="JABFTP020000185">
    <property type="protein sequence ID" value="KAL3287813.1"/>
    <property type="molecule type" value="Genomic_DNA"/>
</dbReference>
<dbReference type="Pfam" id="PF00207">
    <property type="entry name" value="A2M"/>
    <property type="match status" value="1"/>
</dbReference>
<dbReference type="GO" id="GO:0004867">
    <property type="term" value="F:serine-type endopeptidase inhibitor activity"/>
    <property type="evidence" value="ECO:0007669"/>
    <property type="project" value="UniProtKB-KW"/>
</dbReference>
<name>A0ABD2PAQ6_9CUCU</name>
<dbReference type="InterPro" id="IPR008930">
    <property type="entry name" value="Terpenoid_cyclase/PrenylTrfase"/>
</dbReference>
<evidence type="ECO:0000256" key="5">
    <source>
        <dbReference type="SAM" id="SignalP"/>
    </source>
</evidence>
<dbReference type="InterPro" id="IPR001599">
    <property type="entry name" value="Macroglobln_a2"/>
</dbReference>
<accession>A0ABD2PAQ6</accession>
<dbReference type="Gene3D" id="2.60.40.10">
    <property type="entry name" value="Immunoglobulins"/>
    <property type="match status" value="1"/>
</dbReference>
<evidence type="ECO:0000313" key="9">
    <source>
        <dbReference type="EMBL" id="KAL3287813.1"/>
    </source>
</evidence>
<dbReference type="InterPro" id="IPR036595">
    <property type="entry name" value="A-macroglobulin_rcpt-bd_sf"/>
</dbReference>
<dbReference type="InterPro" id="IPR011625">
    <property type="entry name" value="A2M_N_BRD"/>
</dbReference>
<reference evidence="9 10" key="1">
    <citation type="journal article" date="2021" name="BMC Biol.">
        <title>Horizontally acquired antibacterial genes associated with adaptive radiation of ladybird beetles.</title>
        <authorList>
            <person name="Li H.S."/>
            <person name="Tang X.F."/>
            <person name="Huang Y.H."/>
            <person name="Xu Z.Y."/>
            <person name="Chen M.L."/>
            <person name="Du X.Y."/>
            <person name="Qiu B.Y."/>
            <person name="Chen P.T."/>
            <person name="Zhang W."/>
            <person name="Slipinski A."/>
            <person name="Escalona H.E."/>
            <person name="Waterhouse R.M."/>
            <person name="Zwick A."/>
            <person name="Pang H."/>
        </authorList>
    </citation>
    <scope>NUCLEOTIDE SEQUENCE [LARGE SCALE GENOMIC DNA]</scope>
    <source>
        <strain evidence="9">SYSU2018</strain>
    </source>
</reference>
<evidence type="ECO:0000256" key="3">
    <source>
        <dbReference type="ARBA" id="ARBA00022900"/>
    </source>
</evidence>
<comment type="caution">
    <text evidence="9">The sequence shown here is derived from an EMBL/GenBank/DDBJ whole genome shotgun (WGS) entry which is preliminary data.</text>
</comment>
<evidence type="ECO:0000259" key="7">
    <source>
        <dbReference type="SMART" id="SM01360"/>
    </source>
</evidence>
<dbReference type="PROSITE" id="PS00477">
    <property type="entry name" value="ALPHA_2_MACROGLOBULIN"/>
    <property type="match status" value="1"/>
</dbReference>
<dbReference type="Pfam" id="PF17791">
    <property type="entry name" value="MG3"/>
    <property type="match status" value="1"/>
</dbReference>
<evidence type="ECO:0000259" key="8">
    <source>
        <dbReference type="SMART" id="SM01361"/>
    </source>
</evidence>
<feature type="signal peptide" evidence="5">
    <location>
        <begin position="1"/>
        <end position="19"/>
    </location>
</feature>
<dbReference type="SUPFAM" id="SSF48239">
    <property type="entry name" value="Terpenoid cyclases/Protein prenyltransferases"/>
    <property type="match status" value="1"/>
</dbReference>
<feature type="chain" id="PRO_5044864331" evidence="5">
    <location>
        <begin position="20"/>
        <end position="1519"/>
    </location>
</feature>
<dbReference type="Gene3D" id="2.20.130.20">
    <property type="match status" value="1"/>
</dbReference>
<feature type="domain" description="Alpha-2-macroglobulin bait region" evidence="6">
    <location>
        <begin position="459"/>
        <end position="628"/>
    </location>
</feature>
<dbReference type="PANTHER" id="PTHR11412">
    <property type="entry name" value="MACROGLOBULIN / COMPLEMENT"/>
    <property type="match status" value="1"/>
</dbReference>
<dbReference type="Gene3D" id="1.50.10.20">
    <property type="match status" value="1"/>
</dbReference>
<dbReference type="InterPro" id="IPR041555">
    <property type="entry name" value="MG3"/>
</dbReference>
<dbReference type="InterPro" id="IPR009048">
    <property type="entry name" value="A-macroglobulin_rcpt-bd"/>
</dbReference>
<organism evidence="9 10">
    <name type="scientific">Cryptolaemus montrouzieri</name>
    <dbReference type="NCBI Taxonomy" id="559131"/>
    <lineage>
        <taxon>Eukaryota</taxon>
        <taxon>Metazoa</taxon>
        <taxon>Ecdysozoa</taxon>
        <taxon>Arthropoda</taxon>
        <taxon>Hexapoda</taxon>
        <taxon>Insecta</taxon>
        <taxon>Pterygota</taxon>
        <taxon>Neoptera</taxon>
        <taxon>Endopterygota</taxon>
        <taxon>Coleoptera</taxon>
        <taxon>Polyphaga</taxon>
        <taxon>Cucujiformia</taxon>
        <taxon>Coccinelloidea</taxon>
        <taxon>Coccinellidae</taxon>
        <taxon>Scymninae</taxon>
        <taxon>Scymnini</taxon>
        <taxon>Cryptolaemus</taxon>
    </lineage>
</organism>
<dbReference type="Gene3D" id="2.60.40.690">
    <property type="entry name" value="Alpha-macroglobulin, receptor-binding domain"/>
    <property type="match status" value="1"/>
</dbReference>
<dbReference type="Pfam" id="PF07678">
    <property type="entry name" value="TED_complement"/>
    <property type="match status" value="1"/>
</dbReference>
<dbReference type="Gene3D" id="2.60.40.1930">
    <property type="match status" value="2"/>
</dbReference>
<proteinExistence type="inferred from homology"/>
<dbReference type="SMART" id="SM01361">
    <property type="entry name" value="A2M_recep"/>
    <property type="match status" value="1"/>
</dbReference>
<dbReference type="InterPro" id="IPR002890">
    <property type="entry name" value="MG2"/>
</dbReference>
<dbReference type="InterPro" id="IPR019742">
    <property type="entry name" value="MacrogloblnA2_CS"/>
</dbReference>
<evidence type="ECO:0000313" key="10">
    <source>
        <dbReference type="Proteomes" id="UP001516400"/>
    </source>
</evidence>
<gene>
    <name evidence="9" type="ORF">HHI36_002274</name>
</gene>
<protein>
    <submittedName>
        <fullName evidence="9">Uncharacterized protein</fullName>
    </submittedName>
</protein>
<dbReference type="InterPro" id="IPR047565">
    <property type="entry name" value="Alpha-macroglob_thiol-ester_cl"/>
</dbReference>
<keyword evidence="10" id="KW-1185">Reference proteome</keyword>
<dbReference type="Proteomes" id="UP001516400">
    <property type="component" value="Unassembled WGS sequence"/>
</dbReference>
<evidence type="ECO:0000256" key="4">
    <source>
        <dbReference type="ARBA" id="ARBA00023157"/>
    </source>
</evidence>
<dbReference type="Gene3D" id="2.60.40.1940">
    <property type="match status" value="1"/>
</dbReference>
<evidence type="ECO:0000256" key="1">
    <source>
        <dbReference type="ARBA" id="ARBA00010952"/>
    </source>
</evidence>
<dbReference type="SUPFAM" id="SSF81296">
    <property type="entry name" value="E set domains"/>
    <property type="match status" value="1"/>
</dbReference>
<dbReference type="SUPFAM" id="SSF49410">
    <property type="entry name" value="Alpha-macroglobulin receptor domain"/>
    <property type="match status" value="1"/>
</dbReference>
<dbReference type="Pfam" id="PF01835">
    <property type="entry name" value="MG2"/>
    <property type="match status" value="1"/>
</dbReference>
<dbReference type="SMART" id="SM01360">
    <property type="entry name" value="A2M"/>
    <property type="match status" value="1"/>
</dbReference>
<dbReference type="InterPro" id="IPR014756">
    <property type="entry name" value="Ig_E-set"/>
</dbReference>
<dbReference type="Pfam" id="PF07703">
    <property type="entry name" value="A2M_BRD"/>
    <property type="match status" value="1"/>
</dbReference>
<comment type="similarity">
    <text evidence="1">Belongs to the protease inhibitor I39 (alpha-2-macroglobulin) family.</text>
</comment>
<dbReference type="InterPro" id="IPR050473">
    <property type="entry name" value="A2M/Complement_sys"/>
</dbReference>
<feature type="domain" description="Alpha-macroglobulin receptor-binding" evidence="8">
    <location>
        <begin position="1367"/>
        <end position="1457"/>
    </location>
</feature>
<dbReference type="SMART" id="SM01419">
    <property type="entry name" value="Thiol-ester_cl"/>
    <property type="match status" value="1"/>
</dbReference>